<dbReference type="Pfam" id="PF16884">
    <property type="entry name" value="ADH_N_2"/>
    <property type="match status" value="1"/>
</dbReference>
<dbReference type="RefSeq" id="WP_089727452.1">
    <property type="nucleotide sequence ID" value="NZ_FNGI01000003.1"/>
</dbReference>
<dbReference type="Gene3D" id="3.40.50.720">
    <property type="entry name" value="NAD(P)-binding Rossmann-like Domain"/>
    <property type="match status" value="1"/>
</dbReference>
<accession>A0A1G9JYL9</accession>
<dbReference type="InterPro" id="IPR020843">
    <property type="entry name" value="ER"/>
</dbReference>
<gene>
    <name evidence="3" type="ORF">SAMN05661010_01674</name>
</gene>
<dbReference type="OrthoDB" id="9805663at2"/>
<dbReference type="Gene3D" id="3.90.180.10">
    <property type="entry name" value="Medium-chain alcohol dehydrogenases, catalytic domain"/>
    <property type="match status" value="1"/>
</dbReference>
<dbReference type="InterPro" id="IPR045010">
    <property type="entry name" value="MDR_fam"/>
</dbReference>
<dbReference type="STRING" id="119000.SAMN05661010_01674"/>
<dbReference type="SMART" id="SM00829">
    <property type="entry name" value="PKS_ER"/>
    <property type="match status" value="1"/>
</dbReference>
<protein>
    <recommendedName>
        <fullName evidence="2">Enoyl reductase (ER) domain-containing protein</fullName>
    </recommendedName>
</protein>
<dbReference type="PANTHER" id="PTHR43205:SF7">
    <property type="entry name" value="PROSTAGLANDIN REDUCTASE 1"/>
    <property type="match status" value="1"/>
</dbReference>
<keyword evidence="4" id="KW-1185">Reference proteome</keyword>
<dbReference type="Pfam" id="PF00107">
    <property type="entry name" value="ADH_zinc_N"/>
    <property type="match status" value="1"/>
</dbReference>
<dbReference type="InterPro" id="IPR013149">
    <property type="entry name" value="ADH-like_C"/>
</dbReference>
<keyword evidence="1" id="KW-0560">Oxidoreductase</keyword>
<dbReference type="SUPFAM" id="SSF51735">
    <property type="entry name" value="NAD(P)-binding Rossmann-fold domains"/>
    <property type="match status" value="1"/>
</dbReference>
<organism evidence="3 4">
    <name type="scientific">Modicisalibacter muralis</name>
    <dbReference type="NCBI Taxonomy" id="119000"/>
    <lineage>
        <taxon>Bacteria</taxon>
        <taxon>Pseudomonadati</taxon>
        <taxon>Pseudomonadota</taxon>
        <taxon>Gammaproteobacteria</taxon>
        <taxon>Oceanospirillales</taxon>
        <taxon>Halomonadaceae</taxon>
        <taxon>Modicisalibacter</taxon>
    </lineage>
</organism>
<evidence type="ECO:0000313" key="4">
    <source>
        <dbReference type="Proteomes" id="UP000198654"/>
    </source>
</evidence>
<dbReference type="InterPro" id="IPR036291">
    <property type="entry name" value="NAD(P)-bd_dom_sf"/>
</dbReference>
<dbReference type="InterPro" id="IPR011032">
    <property type="entry name" value="GroES-like_sf"/>
</dbReference>
<dbReference type="InterPro" id="IPR041694">
    <property type="entry name" value="ADH_N_2"/>
</dbReference>
<sequence>MQQLRLASRPQGELRNEHFALVETPAPRRDSAALLLRPRYISVDPYMRTRMRAEGYDYIERWDAGSVLSGWSLAEVEHSRHPAWQRGDWAIGHLPMQTLVAHDGTALRCQPPGDPPLAFMHPLGMTGFTAWLGMCVLGKPGPTDTVLVSAAAGAVGSIAAQLARNAGARVIVTAGRADKRDWLRSLDFATVLDHRREDFAERLAEAAPQGITLNFESVGGGVFAAANDVMRTGGRVVVCGLISQYQQADPRRAPPNMALLGERGVAVIPFVAPHFSQRYADFLAETTPRVTHGELHWRLDVVQGGLAALPEALIGLLAGANLGKRIVAL</sequence>
<evidence type="ECO:0000313" key="3">
    <source>
        <dbReference type="EMBL" id="SDL42512.1"/>
    </source>
</evidence>
<evidence type="ECO:0000256" key="1">
    <source>
        <dbReference type="ARBA" id="ARBA00023002"/>
    </source>
</evidence>
<evidence type="ECO:0000259" key="2">
    <source>
        <dbReference type="SMART" id="SM00829"/>
    </source>
</evidence>
<dbReference type="SUPFAM" id="SSF50129">
    <property type="entry name" value="GroES-like"/>
    <property type="match status" value="1"/>
</dbReference>
<dbReference type="GO" id="GO:0016628">
    <property type="term" value="F:oxidoreductase activity, acting on the CH-CH group of donors, NAD or NADP as acceptor"/>
    <property type="evidence" value="ECO:0007669"/>
    <property type="project" value="InterPro"/>
</dbReference>
<feature type="domain" description="Enoyl reductase (ER)" evidence="2">
    <location>
        <begin position="12"/>
        <end position="327"/>
    </location>
</feature>
<dbReference type="PANTHER" id="PTHR43205">
    <property type="entry name" value="PROSTAGLANDIN REDUCTASE"/>
    <property type="match status" value="1"/>
</dbReference>
<dbReference type="AlphaFoldDB" id="A0A1G9JYL9"/>
<reference evidence="3 4" key="1">
    <citation type="submission" date="2016-10" db="EMBL/GenBank/DDBJ databases">
        <authorList>
            <person name="de Groot N.N."/>
        </authorList>
    </citation>
    <scope>NUCLEOTIDE SEQUENCE [LARGE SCALE GENOMIC DNA]</scope>
    <source>
        <strain evidence="3 4">DSM 14789</strain>
    </source>
</reference>
<name>A0A1G9JYL9_9GAMM</name>
<dbReference type="EMBL" id="FNGI01000003">
    <property type="protein sequence ID" value="SDL42512.1"/>
    <property type="molecule type" value="Genomic_DNA"/>
</dbReference>
<dbReference type="Proteomes" id="UP000198654">
    <property type="component" value="Unassembled WGS sequence"/>
</dbReference>
<dbReference type="CDD" id="cd05288">
    <property type="entry name" value="PGDH"/>
    <property type="match status" value="1"/>
</dbReference>
<proteinExistence type="predicted"/>